<evidence type="ECO:0000313" key="2">
    <source>
        <dbReference type="Proteomes" id="UP001383192"/>
    </source>
</evidence>
<name>A0AAW0CC44_9AGAR</name>
<protein>
    <submittedName>
        <fullName evidence="1">Uncharacterized protein</fullName>
    </submittedName>
</protein>
<sequence>MTLTAPQPCPLTLERISIHSVQASQVILSLVTSPCRITTLHIGAAIFLIPPQRQPLHTEPHSYISQLLRTVSFTLEELRCHSGYFRTREVDRCLAHLDLNGLNKLRQLELYFTRIDDDAPFPSSLLDFFDKISQYDKPPRLEVLSIPYLPEHVHFMDMQKFDEILQRPCFSSLRQLKCEFFCSYTQKDVRKQHDSGKRQFPKPDEDSPAEVDLQKRIQDFRTVHLCKCEERGILVMDIYYDYNPQPK</sequence>
<dbReference type="AlphaFoldDB" id="A0AAW0CC44"/>
<keyword evidence="2" id="KW-1185">Reference proteome</keyword>
<gene>
    <name evidence="1" type="ORF">VNI00_011369</name>
</gene>
<reference evidence="1 2" key="1">
    <citation type="submission" date="2024-01" db="EMBL/GenBank/DDBJ databases">
        <title>A draft genome for a cacao thread blight-causing isolate of Paramarasmius palmivorus.</title>
        <authorList>
            <person name="Baruah I.K."/>
            <person name="Bukari Y."/>
            <person name="Amoako-Attah I."/>
            <person name="Meinhardt L.W."/>
            <person name="Bailey B.A."/>
            <person name="Cohen S.P."/>
        </authorList>
    </citation>
    <scope>NUCLEOTIDE SEQUENCE [LARGE SCALE GENOMIC DNA]</scope>
    <source>
        <strain evidence="1 2">GH-12</strain>
    </source>
</reference>
<organism evidence="1 2">
    <name type="scientific">Paramarasmius palmivorus</name>
    <dbReference type="NCBI Taxonomy" id="297713"/>
    <lineage>
        <taxon>Eukaryota</taxon>
        <taxon>Fungi</taxon>
        <taxon>Dikarya</taxon>
        <taxon>Basidiomycota</taxon>
        <taxon>Agaricomycotina</taxon>
        <taxon>Agaricomycetes</taxon>
        <taxon>Agaricomycetidae</taxon>
        <taxon>Agaricales</taxon>
        <taxon>Marasmiineae</taxon>
        <taxon>Marasmiaceae</taxon>
        <taxon>Paramarasmius</taxon>
    </lineage>
</organism>
<comment type="caution">
    <text evidence="1">The sequence shown here is derived from an EMBL/GenBank/DDBJ whole genome shotgun (WGS) entry which is preliminary data.</text>
</comment>
<proteinExistence type="predicted"/>
<dbReference type="Proteomes" id="UP001383192">
    <property type="component" value="Unassembled WGS sequence"/>
</dbReference>
<accession>A0AAW0CC44</accession>
<dbReference type="EMBL" id="JAYKXP010000049">
    <property type="protein sequence ID" value="KAK7036704.1"/>
    <property type="molecule type" value="Genomic_DNA"/>
</dbReference>
<evidence type="ECO:0000313" key="1">
    <source>
        <dbReference type="EMBL" id="KAK7036704.1"/>
    </source>
</evidence>